<protein>
    <submittedName>
        <fullName evidence="1">Uncharacterized protein</fullName>
    </submittedName>
</protein>
<evidence type="ECO:0000313" key="1">
    <source>
        <dbReference type="EMBL" id="SVE54947.1"/>
    </source>
</evidence>
<sequence>MTQGIDPLKDTPLAVVFTVKSYKGVTMNTVFVPKGNYIIQLVLVKIFKFI</sequence>
<reference evidence="1" key="1">
    <citation type="submission" date="2018-05" db="EMBL/GenBank/DDBJ databases">
        <authorList>
            <person name="Lanie J.A."/>
            <person name="Ng W.-L."/>
            <person name="Kazmierczak K.M."/>
            <person name="Andrzejewski T.M."/>
            <person name="Davidsen T.M."/>
            <person name="Wayne K.J."/>
            <person name="Tettelin H."/>
            <person name="Glass J.I."/>
            <person name="Rusch D."/>
            <person name="Podicherti R."/>
            <person name="Tsui H.-C.T."/>
            <person name="Winkler M.E."/>
        </authorList>
    </citation>
    <scope>NUCLEOTIDE SEQUENCE</scope>
</reference>
<dbReference type="AlphaFoldDB" id="A0A383EDN2"/>
<accession>A0A383EDN2</accession>
<proteinExistence type="predicted"/>
<organism evidence="1">
    <name type="scientific">marine metagenome</name>
    <dbReference type="NCBI Taxonomy" id="408172"/>
    <lineage>
        <taxon>unclassified sequences</taxon>
        <taxon>metagenomes</taxon>
        <taxon>ecological metagenomes</taxon>
    </lineage>
</organism>
<dbReference type="EMBL" id="UINC01225056">
    <property type="protein sequence ID" value="SVE54947.1"/>
    <property type="molecule type" value="Genomic_DNA"/>
</dbReference>
<name>A0A383EDN2_9ZZZZ</name>
<gene>
    <name evidence="1" type="ORF">METZ01_LOCUS507801</name>
</gene>